<dbReference type="AlphaFoldDB" id="A0A840SVD7"/>
<evidence type="ECO:0000313" key="7">
    <source>
        <dbReference type="EMBL" id="MBB5223102.1"/>
    </source>
</evidence>
<feature type="transmembrane region" description="Helical" evidence="6">
    <location>
        <begin position="21"/>
        <end position="44"/>
    </location>
</feature>
<dbReference type="InterPro" id="IPR007343">
    <property type="entry name" value="Uncharacterised_pept_Zn_put"/>
</dbReference>
<evidence type="ECO:0000256" key="3">
    <source>
        <dbReference type="ARBA" id="ARBA00022989"/>
    </source>
</evidence>
<evidence type="ECO:0000256" key="6">
    <source>
        <dbReference type="SAM" id="Phobius"/>
    </source>
</evidence>
<keyword evidence="2 6" id="KW-0812">Transmembrane</keyword>
<keyword evidence="3 6" id="KW-1133">Transmembrane helix</keyword>
<evidence type="ECO:0000256" key="1">
    <source>
        <dbReference type="ARBA" id="ARBA00004167"/>
    </source>
</evidence>
<keyword evidence="4 6" id="KW-0472">Membrane</keyword>
<dbReference type="RefSeq" id="WP_184151367.1">
    <property type="nucleotide sequence ID" value="NZ_JACHFM010000003.1"/>
</dbReference>
<accession>A0A840SVD7</accession>
<proteinExistence type="predicted"/>
<evidence type="ECO:0000256" key="2">
    <source>
        <dbReference type="ARBA" id="ARBA00022692"/>
    </source>
</evidence>
<feature type="region of interest" description="Disordered" evidence="5">
    <location>
        <begin position="1"/>
        <end position="20"/>
    </location>
</feature>
<organism evidence="7 8">
    <name type="scientific">Amaricoccus macauensis</name>
    <dbReference type="NCBI Taxonomy" id="57001"/>
    <lineage>
        <taxon>Bacteria</taxon>
        <taxon>Pseudomonadati</taxon>
        <taxon>Pseudomonadota</taxon>
        <taxon>Alphaproteobacteria</taxon>
        <taxon>Rhodobacterales</taxon>
        <taxon>Paracoccaceae</taxon>
        <taxon>Amaricoccus</taxon>
    </lineage>
</organism>
<protein>
    <recommendedName>
        <fullName evidence="9">Flagellar biosynthesis protein FlgM</fullName>
    </recommendedName>
</protein>
<comment type="caution">
    <text evidence="7">The sequence shown here is derived from an EMBL/GenBank/DDBJ whole genome shotgun (WGS) entry which is preliminary data.</text>
</comment>
<feature type="compositionally biased region" description="Basic and acidic residues" evidence="5">
    <location>
        <begin position="1"/>
        <end position="17"/>
    </location>
</feature>
<evidence type="ECO:0000256" key="5">
    <source>
        <dbReference type="SAM" id="MobiDB-lite"/>
    </source>
</evidence>
<evidence type="ECO:0008006" key="9">
    <source>
        <dbReference type="Google" id="ProtNLM"/>
    </source>
</evidence>
<name>A0A840SVD7_9RHOB</name>
<dbReference type="GO" id="GO:0016020">
    <property type="term" value="C:membrane"/>
    <property type="evidence" value="ECO:0007669"/>
    <property type="project" value="UniProtKB-SubCell"/>
</dbReference>
<dbReference type="PANTHER" id="PTHR30168">
    <property type="entry name" value="PUTATIVE MEMBRANE PROTEIN YPFJ"/>
    <property type="match status" value="1"/>
</dbReference>
<evidence type="ECO:0000313" key="8">
    <source>
        <dbReference type="Proteomes" id="UP000549457"/>
    </source>
</evidence>
<keyword evidence="8" id="KW-1185">Reference proteome</keyword>
<reference evidence="7 8" key="1">
    <citation type="submission" date="2020-08" db="EMBL/GenBank/DDBJ databases">
        <title>Genomic Encyclopedia of Type Strains, Phase IV (KMG-IV): sequencing the most valuable type-strain genomes for metagenomic binning, comparative biology and taxonomic classification.</title>
        <authorList>
            <person name="Goeker M."/>
        </authorList>
    </citation>
    <scope>NUCLEOTIDE SEQUENCE [LARGE SCALE GENOMIC DNA]</scope>
    <source>
        <strain evidence="7 8">DSM 101730</strain>
    </source>
</reference>
<evidence type="ECO:0000256" key="4">
    <source>
        <dbReference type="ARBA" id="ARBA00023136"/>
    </source>
</evidence>
<dbReference type="PANTHER" id="PTHR30168:SF0">
    <property type="entry name" value="INNER MEMBRANE PROTEIN"/>
    <property type="match status" value="1"/>
</dbReference>
<dbReference type="Pfam" id="PF04228">
    <property type="entry name" value="Zn_peptidase"/>
    <property type="match status" value="1"/>
</dbReference>
<comment type="subcellular location">
    <subcellularLocation>
        <location evidence="1">Membrane</location>
        <topology evidence="1">Single-pass membrane protein</topology>
    </subcellularLocation>
</comment>
<dbReference type="Proteomes" id="UP000549457">
    <property type="component" value="Unassembled WGS sequence"/>
</dbReference>
<sequence>MDWRGRRESSNIEDRRGRGGGGMVRVGGAGGIGVLAVVLIGMFFGVDLTPLLNGGGGGTQTQTQAPAGPNSIDDQSEQFVAVVLAETEDVWGSIFKASNLTYHQPRLVLFSGVTRSGCGAAQSAMGPFYCPLDKTVYLDTDFFRVMEQQLGSRGEFARAYVISHEVGHHVQDELGVLEQTNNIRQRASEAQSNAISVQVELQADCYAGVWANAARDRLKLTDDDIRSALDTAARIGDDALQQKSQGVVVPDSFTHGSSEQRQRWFYEGYRSGNPDQCDTFNAQNL</sequence>
<gene>
    <name evidence="7" type="ORF">HNP73_003049</name>
</gene>
<dbReference type="EMBL" id="JACHFM010000003">
    <property type="protein sequence ID" value="MBB5223102.1"/>
    <property type="molecule type" value="Genomic_DNA"/>
</dbReference>